<evidence type="ECO:0000256" key="3">
    <source>
        <dbReference type="ARBA" id="ARBA00022553"/>
    </source>
</evidence>
<evidence type="ECO:0000256" key="8">
    <source>
        <dbReference type="ARBA" id="ARBA00045517"/>
    </source>
</evidence>
<accession>A0A8C7A0R3</accession>
<keyword evidence="11" id="KW-1185">Reference proteome</keyword>
<keyword evidence="4" id="KW-0732">Signal</keyword>
<feature type="region of interest" description="Disordered" evidence="9">
    <location>
        <begin position="74"/>
        <end position="94"/>
    </location>
</feature>
<protein>
    <recommendedName>
        <fullName evidence="2">Acrosin-binding protein</fullName>
    </recommendedName>
    <alternativeName>
        <fullName evidence="6">Acrosin-binding protein, 60 kDa form</fullName>
    </alternativeName>
    <alternativeName>
        <fullName evidence="7">Proacrosin-binding protein sp32</fullName>
    </alternativeName>
</protein>
<keyword evidence="5" id="KW-0968">Cytoplasmic vesicle</keyword>
<evidence type="ECO:0000256" key="4">
    <source>
        <dbReference type="ARBA" id="ARBA00022729"/>
    </source>
</evidence>
<dbReference type="Pfam" id="PF07222">
    <property type="entry name" value="PBP_sp32"/>
    <property type="match status" value="1"/>
</dbReference>
<dbReference type="InterPro" id="IPR009865">
    <property type="entry name" value="Proacrosin-bd"/>
</dbReference>
<name>A0A8C7A0R3_NOTPE</name>
<keyword evidence="3" id="KW-0597">Phosphoprotein</keyword>
<feature type="compositionally biased region" description="Basic and acidic residues" evidence="9">
    <location>
        <begin position="83"/>
        <end position="94"/>
    </location>
</feature>
<comment type="function">
    <text evidence="8">Acrosomal protein that maintains proacrosin (pro-ACR) as an enzymatically inactive zymogen in the acrosome. Involved also in the acrosome formation.</text>
</comment>
<dbReference type="GO" id="GO:0005634">
    <property type="term" value="C:nucleus"/>
    <property type="evidence" value="ECO:0007669"/>
    <property type="project" value="TreeGrafter"/>
</dbReference>
<sequence>ERKPTLGSSPHSRALSGWGCTASLQAQRQGTPLSDHEYHQFFMSLRTAQRARATCLIRTLYGCQNPLVRRLDEYENHGAIPEGKTDRNSREEGT</sequence>
<evidence type="ECO:0000256" key="5">
    <source>
        <dbReference type="ARBA" id="ARBA00023329"/>
    </source>
</evidence>
<evidence type="ECO:0000256" key="6">
    <source>
        <dbReference type="ARBA" id="ARBA00032734"/>
    </source>
</evidence>
<reference evidence="10" key="2">
    <citation type="submission" date="2025-09" db="UniProtKB">
        <authorList>
            <consortium name="Ensembl"/>
        </authorList>
    </citation>
    <scope>IDENTIFICATION</scope>
</reference>
<proteinExistence type="predicted"/>
<dbReference type="PANTHER" id="PTHR21362:SF1">
    <property type="entry name" value="ACROSIN-BINDING PROTEIN"/>
    <property type="match status" value="1"/>
</dbReference>
<organism evidence="10 11">
    <name type="scientific">Nothoprocta perdicaria</name>
    <name type="common">Chilean tinamou</name>
    <name type="synonym">Crypturus perdicarius</name>
    <dbReference type="NCBI Taxonomy" id="30464"/>
    <lineage>
        <taxon>Eukaryota</taxon>
        <taxon>Metazoa</taxon>
        <taxon>Chordata</taxon>
        <taxon>Craniata</taxon>
        <taxon>Vertebrata</taxon>
        <taxon>Euteleostomi</taxon>
        <taxon>Archelosauria</taxon>
        <taxon>Archosauria</taxon>
        <taxon>Dinosauria</taxon>
        <taxon>Saurischia</taxon>
        <taxon>Theropoda</taxon>
        <taxon>Coelurosauria</taxon>
        <taxon>Aves</taxon>
        <taxon>Palaeognathae</taxon>
        <taxon>Tinamiformes</taxon>
        <taxon>Tinamidae</taxon>
        <taxon>Nothoprocta</taxon>
    </lineage>
</organism>
<evidence type="ECO:0000313" key="11">
    <source>
        <dbReference type="Proteomes" id="UP000694420"/>
    </source>
</evidence>
<evidence type="ECO:0000256" key="9">
    <source>
        <dbReference type="SAM" id="MobiDB-lite"/>
    </source>
</evidence>
<comment type="subcellular location">
    <subcellularLocation>
        <location evidence="1">Cytoplasmic vesicle</location>
        <location evidence="1">Secretory vesicle</location>
        <location evidence="1">Acrosome</location>
    </subcellularLocation>
</comment>
<dbReference type="PANTHER" id="PTHR21362">
    <property type="entry name" value="ACROSIN-BINDING PROTEIN"/>
    <property type="match status" value="1"/>
</dbReference>
<dbReference type="AlphaFoldDB" id="A0A8C7A0R3"/>
<evidence type="ECO:0000313" key="10">
    <source>
        <dbReference type="Ensembl" id="ENSNPEP00000021177.1"/>
    </source>
</evidence>
<dbReference type="GO" id="GO:0001669">
    <property type="term" value="C:acrosomal vesicle"/>
    <property type="evidence" value="ECO:0007669"/>
    <property type="project" value="UniProtKB-SubCell"/>
</dbReference>
<dbReference type="Ensembl" id="ENSNPET00000021722.1">
    <property type="protein sequence ID" value="ENSNPEP00000021177.1"/>
    <property type="gene ID" value="ENSNPEG00000015704.1"/>
</dbReference>
<evidence type="ECO:0000256" key="2">
    <source>
        <dbReference type="ARBA" id="ARBA00018940"/>
    </source>
</evidence>
<dbReference type="Proteomes" id="UP000694420">
    <property type="component" value="Unplaced"/>
</dbReference>
<reference evidence="10" key="1">
    <citation type="submission" date="2025-08" db="UniProtKB">
        <authorList>
            <consortium name="Ensembl"/>
        </authorList>
    </citation>
    <scope>IDENTIFICATION</scope>
</reference>
<evidence type="ECO:0000256" key="7">
    <source>
        <dbReference type="ARBA" id="ARBA00033453"/>
    </source>
</evidence>
<evidence type="ECO:0000256" key="1">
    <source>
        <dbReference type="ARBA" id="ARBA00004218"/>
    </source>
</evidence>